<accession>A0A218XV88</accession>
<protein>
    <recommendedName>
        <fullName evidence="3">DC1 domain-containing protein</fullName>
    </recommendedName>
</protein>
<dbReference type="InterPro" id="IPR046349">
    <property type="entry name" value="C1-like_sf"/>
</dbReference>
<dbReference type="InterPro" id="IPR053192">
    <property type="entry name" value="Vacuole_Formation_Reg"/>
</dbReference>
<feature type="coiled-coil region" evidence="2">
    <location>
        <begin position="642"/>
        <end position="676"/>
    </location>
</feature>
<proteinExistence type="predicted"/>
<dbReference type="Pfam" id="PF03107">
    <property type="entry name" value="C1_2"/>
    <property type="match status" value="1"/>
</dbReference>
<keyword evidence="2" id="KW-0175">Coiled coil</keyword>
<dbReference type="Proteomes" id="UP000197138">
    <property type="component" value="Unassembled WGS sequence"/>
</dbReference>
<dbReference type="InterPro" id="IPR004146">
    <property type="entry name" value="DC1"/>
</dbReference>
<sequence length="711" mass="80163">MCPSQRLTRHLSAYKNVFYVPKHTLDQVMDAESSDLQKEINLPAHPHAGPLTLFYVHAGGPGLELGDGNSCCSICGKRTVEKDFIYRCPDPDCDFKVDIPCSSIESIIEFDGHHHHPLCFVEKAAPGIGCRSCHVGPSDLDLPMFRCGECGFSLHLLCGPLPRVVQYMGYELTLTDSLLSGVDADDCWCDICEEQRDPAQCVYHSPDILFTASIDCLLPQIILALKGDLGGVELRTVGGCITGRVIVKDPAEEAARLMKAKSKIHGGGAVEEAATSGKAEEAPEPENSVLGLIDMTTYHALASILTKVSEQFKEEDEHYDSATGNMYVDLLASILTTLSGQFTELLHLDDSKEVLPDRADNEVYEGGAVDKAVFPLLSQQVLCSLTDEQALEFDDAFDKLARRISKAKVDADFPYFDLIQWYKEKADISHLEGDGWPMKPEPKNGTVEVAEERVFTFIQMMRSLTSEDINRIEDAFRKCTKHGEDSEAPLDFLRSLFPLPVKRWDFHYSDESFKQFKEQLDLTDSVNDSYIMAWKRYAFKTVKVGETMIPSHFAPIYQELAEKYGDFSTDSELGPLAKALIFHHFFAVVYSMRGTQVLEITDDLLCTWLFYLRIVQSLGFNIEFVVDNFENLVRAHFGLKVVKFRDETTENLEKQIEELSRQVHEKERKLGELKAIRERYKKPKDAEESLVKKCLLEAAKWKWKDVGDLIL</sequence>
<keyword evidence="1" id="KW-0677">Repeat</keyword>
<reference evidence="5" key="1">
    <citation type="journal article" date="2017" name="Plant J.">
        <title>The pomegranate (Punica granatum L.) genome and the genomics of punicalagin biosynthesis.</title>
        <authorList>
            <person name="Qin G."/>
            <person name="Xu C."/>
            <person name="Ming R."/>
            <person name="Tang H."/>
            <person name="Guyot R."/>
            <person name="Kramer E.M."/>
            <person name="Hu Y."/>
            <person name="Yi X."/>
            <person name="Qi Y."/>
            <person name="Xu X."/>
            <person name="Gao Z."/>
            <person name="Pan H."/>
            <person name="Jian J."/>
            <person name="Tian Y."/>
            <person name="Yue Z."/>
            <person name="Xu Y."/>
        </authorList>
    </citation>
    <scope>NUCLEOTIDE SEQUENCE [LARGE SCALE GENOMIC DNA]</scope>
    <source>
        <strain evidence="5">cv. Dabenzi</strain>
    </source>
</reference>
<organism evidence="4 5">
    <name type="scientific">Punica granatum</name>
    <name type="common">Pomegranate</name>
    <dbReference type="NCBI Taxonomy" id="22663"/>
    <lineage>
        <taxon>Eukaryota</taxon>
        <taxon>Viridiplantae</taxon>
        <taxon>Streptophyta</taxon>
        <taxon>Embryophyta</taxon>
        <taxon>Tracheophyta</taxon>
        <taxon>Spermatophyta</taxon>
        <taxon>Magnoliopsida</taxon>
        <taxon>eudicotyledons</taxon>
        <taxon>Gunneridae</taxon>
        <taxon>Pentapetalae</taxon>
        <taxon>rosids</taxon>
        <taxon>malvids</taxon>
        <taxon>Myrtales</taxon>
        <taxon>Lythraceae</taxon>
        <taxon>Punica</taxon>
    </lineage>
</organism>
<evidence type="ECO:0000313" key="5">
    <source>
        <dbReference type="Proteomes" id="UP000197138"/>
    </source>
</evidence>
<dbReference type="EMBL" id="MTKT01000791">
    <property type="protein sequence ID" value="OWM88509.1"/>
    <property type="molecule type" value="Genomic_DNA"/>
</dbReference>
<evidence type="ECO:0000256" key="2">
    <source>
        <dbReference type="SAM" id="Coils"/>
    </source>
</evidence>
<evidence type="ECO:0000256" key="1">
    <source>
        <dbReference type="ARBA" id="ARBA00022737"/>
    </source>
</evidence>
<dbReference type="AlphaFoldDB" id="A0A218XV88"/>
<feature type="domain" description="DC1" evidence="3">
    <location>
        <begin position="45"/>
        <end position="101"/>
    </location>
</feature>
<dbReference type="PANTHER" id="PTHR32410">
    <property type="entry name" value="CYSTEINE/HISTIDINE-RICH C1 DOMAIN FAMILY PROTEIN"/>
    <property type="match status" value="1"/>
</dbReference>
<name>A0A218XV88_PUNGR</name>
<dbReference type="SUPFAM" id="SSF57889">
    <property type="entry name" value="Cysteine-rich domain"/>
    <property type="match status" value="1"/>
</dbReference>
<comment type="caution">
    <text evidence="4">The sequence shown here is derived from an EMBL/GenBank/DDBJ whole genome shotgun (WGS) entry which is preliminary data.</text>
</comment>
<dbReference type="PANTHER" id="PTHR32410:SF216">
    <property type="entry name" value="PHORBOL-ESTER_DAG-TYPE DOMAIN-CONTAINING PROTEIN"/>
    <property type="match status" value="1"/>
</dbReference>
<evidence type="ECO:0000259" key="3">
    <source>
        <dbReference type="Pfam" id="PF03107"/>
    </source>
</evidence>
<gene>
    <name evidence="4" type="ORF">CDL15_Pgr012675</name>
</gene>
<evidence type="ECO:0000313" key="4">
    <source>
        <dbReference type="EMBL" id="OWM88509.1"/>
    </source>
</evidence>